<evidence type="ECO:0000256" key="4">
    <source>
        <dbReference type="ARBA" id="ARBA00010617"/>
    </source>
</evidence>
<evidence type="ECO:0000256" key="14">
    <source>
        <dbReference type="RuleBase" id="RU000461"/>
    </source>
</evidence>
<dbReference type="PRINTS" id="PR00385">
    <property type="entry name" value="P450"/>
</dbReference>
<comment type="subcellular location">
    <subcellularLocation>
        <location evidence="2">Membrane</location>
    </subcellularLocation>
</comment>
<comment type="cofactor">
    <cofactor evidence="1 13">
        <name>heme</name>
        <dbReference type="ChEBI" id="CHEBI:30413"/>
    </cofactor>
</comment>
<dbReference type="InterPro" id="IPR002403">
    <property type="entry name" value="Cyt_P450_E_grp-IV"/>
</dbReference>
<evidence type="ECO:0000256" key="5">
    <source>
        <dbReference type="ARBA" id="ARBA00022617"/>
    </source>
</evidence>
<accession>A0A0C3J6R1</accession>
<dbReference type="GO" id="GO:0004497">
    <property type="term" value="F:monooxygenase activity"/>
    <property type="evidence" value="ECO:0007669"/>
    <property type="project" value="UniProtKB-KW"/>
</dbReference>
<dbReference type="EMBL" id="KN831969">
    <property type="protein sequence ID" value="KIO04728.1"/>
    <property type="molecule type" value="Genomic_DNA"/>
</dbReference>
<evidence type="ECO:0008006" key="17">
    <source>
        <dbReference type="Google" id="ProtNLM"/>
    </source>
</evidence>
<keyword evidence="6" id="KW-0812">Transmembrane</keyword>
<evidence type="ECO:0000256" key="1">
    <source>
        <dbReference type="ARBA" id="ARBA00001971"/>
    </source>
</evidence>
<dbReference type="InParanoid" id="A0A0C3J6R1"/>
<dbReference type="PANTHER" id="PTHR24305:SF166">
    <property type="entry name" value="CYTOCHROME P450 12A4, MITOCHONDRIAL-RELATED"/>
    <property type="match status" value="1"/>
</dbReference>
<evidence type="ECO:0000256" key="11">
    <source>
        <dbReference type="ARBA" id="ARBA00023033"/>
    </source>
</evidence>
<dbReference type="OrthoDB" id="1470350at2759"/>
<dbReference type="Pfam" id="PF00067">
    <property type="entry name" value="p450"/>
    <property type="match status" value="1"/>
</dbReference>
<comment type="pathway">
    <text evidence="3">Secondary metabolite biosynthesis; terpenoid biosynthesis.</text>
</comment>
<dbReference type="PRINTS" id="PR00465">
    <property type="entry name" value="EP450IV"/>
</dbReference>
<dbReference type="Proteomes" id="UP000054217">
    <property type="component" value="Unassembled WGS sequence"/>
</dbReference>
<dbReference type="AlphaFoldDB" id="A0A0C3J6R1"/>
<keyword evidence="8" id="KW-1133">Transmembrane helix</keyword>
<proteinExistence type="inferred from homology"/>
<protein>
    <recommendedName>
        <fullName evidence="17">Cytochrome P450</fullName>
    </recommendedName>
</protein>
<dbReference type="HOGENOM" id="CLU_001570_5_11_1"/>
<dbReference type="InterPro" id="IPR001128">
    <property type="entry name" value="Cyt_P450"/>
</dbReference>
<evidence type="ECO:0000256" key="2">
    <source>
        <dbReference type="ARBA" id="ARBA00004370"/>
    </source>
</evidence>
<evidence type="ECO:0000256" key="8">
    <source>
        <dbReference type="ARBA" id="ARBA00022989"/>
    </source>
</evidence>
<evidence type="ECO:0000256" key="12">
    <source>
        <dbReference type="ARBA" id="ARBA00023136"/>
    </source>
</evidence>
<evidence type="ECO:0000313" key="16">
    <source>
        <dbReference type="Proteomes" id="UP000054217"/>
    </source>
</evidence>
<comment type="similarity">
    <text evidence="4 14">Belongs to the cytochrome P450 family.</text>
</comment>
<dbReference type="STRING" id="870435.A0A0C3J6R1"/>
<dbReference type="InterPro" id="IPR017972">
    <property type="entry name" value="Cyt_P450_CS"/>
</dbReference>
<gene>
    <name evidence="15" type="ORF">M404DRAFT_142166</name>
</gene>
<sequence length="547" mass="60654">MPTLVRSYVTCQDLVRSASLIDIATGLVAVWALRVAIRTIRKKSRTTKLRGPKSTSLLFGVGKELFESPDSGAMFEAWSKEYGVVYEIPMICGQKRIILCDPKAAAYLFARDTWSYVGIPGFKAVIARRVGKGLNWAEGESHRRQRRSIAPSFNSTAIRKLSPTIHQTVDRLKAAWQASIDVNGGESVVLDVTKCLVILFSLDSFGSAGFSYDFGSLDGKPNSMISVLDAFGALSPRTLLDNVVSLLSFIFPMAMNVPTWRNKMLDKLREQMSEICEMLVDNATKERGSTSNEQVSTIACRSMKAEDEGSGKRIVREEVLAQLSTLIFASYETTAITMTWALVELARHPNIQTKLREELSSFGREPLYDELTTGLPYLDAIVQETLRLHPAVPELIRQADEDDIIPLSEPVRAKSGEVIDSIAVERGTVFVISTSYMNRSEAIWGPDAKVFRPDRWIEADGVTKKAQEVKGHRHLFSFGDGPRSCIGKLFAVAEVKTVLSVVVKNFVLEMRDGPDTKVEITRGLTLRPKVAGEAGIKVPLRVRQYRG</sequence>
<dbReference type="InterPro" id="IPR036396">
    <property type="entry name" value="Cyt_P450_sf"/>
</dbReference>
<evidence type="ECO:0000256" key="3">
    <source>
        <dbReference type="ARBA" id="ARBA00004721"/>
    </source>
</evidence>
<keyword evidence="9 14" id="KW-0560">Oxidoreductase</keyword>
<keyword evidence="12" id="KW-0472">Membrane</keyword>
<dbReference type="Gene3D" id="1.10.630.10">
    <property type="entry name" value="Cytochrome P450"/>
    <property type="match status" value="1"/>
</dbReference>
<evidence type="ECO:0000313" key="15">
    <source>
        <dbReference type="EMBL" id="KIO04728.1"/>
    </source>
</evidence>
<keyword evidence="16" id="KW-1185">Reference proteome</keyword>
<evidence type="ECO:0000256" key="10">
    <source>
        <dbReference type="ARBA" id="ARBA00023004"/>
    </source>
</evidence>
<reference evidence="16" key="2">
    <citation type="submission" date="2015-01" db="EMBL/GenBank/DDBJ databases">
        <title>Evolutionary Origins and Diversification of the Mycorrhizal Mutualists.</title>
        <authorList>
            <consortium name="DOE Joint Genome Institute"/>
            <consortium name="Mycorrhizal Genomics Consortium"/>
            <person name="Kohler A."/>
            <person name="Kuo A."/>
            <person name="Nagy L.G."/>
            <person name="Floudas D."/>
            <person name="Copeland A."/>
            <person name="Barry K.W."/>
            <person name="Cichocki N."/>
            <person name="Veneault-Fourrey C."/>
            <person name="LaButti K."/>
            <person name="Lindquist E.A."/>
            <person name="Lipzen A."/>
            <person name="Lundell T."/>
            <person name="Morin E."/>
            <person name="Murat C."/>
            <person name="Riley R."/>
            <person name="Ohm R."/>
            <person name="Sun H."/>
            <person name="Tunlid A."/>
            <person name="Henrissat B."/>
            <person name="Grigoriev I.V."/>
            <person name="Hibbett D.S."/>
            <person name="Martin F."/>
        </authorList>
    </citation>
    <scope>NUCLEOTIDE SEQUENCE [LARGE SCALE GENOMIC DNA]</scope>
    <source>
        <strain evidence="16">Marx 270</strain>
    </source>
</reference>
<dbReference type="PANTHER" id="PTHR24305">
    <property type="entry name" value="CYTOCHROME P450"/>
    <property type="match status" value="1"/>
</dbReference>
<name>A0A0C3J6R1_PISTI</name>
<dbReference type="InterPro" id="IPR050121">
    <property type="entry name" value="Cytochrome_P450_monoxygenase"/>
</dbReference>
<feature type="binding site" description="axial binding residue" evidence="13">
    <location>
        <position position="485"/>
    </location>
    <ligand>
        <name>heme</name>
        <dbReference type="ChEBI" id="CHEBI:30413"/>
    </ligand>
    <ligandPart>
        <name>Fe</name>
        <dbReference type="ChEBI" id="CHEBI:18248"/>
    </ligandPart>
</feature>
<keyword evidence="10 13" id="KW-0408">Iron</keyword>
<dbReference type="GO" id="GO:0016705">
    <property type="term" value="F:oxidoreductase activity, acting on paired donors, with incorporation or reduction of molecular oxygen"/>
    <property type="evidence" value="ECO:0007669"/>
    <property type="project" value="InterPro"/>
</dbReference>
<dbReference type="PROSITE" id="PS00086">
    <property type="entry name" value="CYTOCHROME_P450"/>
    <property type="match status" value="1"/>
</dbReference>
<keyword evidence="5 13" id="KW-0349">Heme</keyword>
<evidence type="ECO:0000256" key="13">
    <source>
        <dbReference type="PIRSR" id="PIRSR602403-1"/>
    </source>
</evidence>
<dbReference type="SUPFAM" id="SSF48264">
    <property type="entry name" value="Cytochrome P450"/>
    <property type="match status" value="1"/>
</dbReference>
<keyword evidence="7 13" id="KW-0479">Metal-binding</keyword>
<evidence type="ECO:0000256" key="9">
    <source>
        <dbReference type="ARBA" id="ARBA00023002"/>
    </source>
</evidence>
<dbReference type="GO" id="GO:0020037">
    <property type="term" value="F:heme binding"/>
    <property type="evidence" value="ECO:0007669"/>
    <property type="project" value="InterPro"/>
</dbReference>
<reference evidence="15 16" key="1">
    <citation type="submission" date="2014-04" db="EMBL/GenBank/DDBJ databases">
        <authorList>
            <consortium name="DOE Joint Genome Institute"/>
            <person name="Kuo A."/>
            <person name="Kohler A."/>
            <person name="Costa M.D."/>
            <person name="Nagy L.G."/>
            <person name="Floudas D."/>
            <person name="Copeland A."/>
            <person name="Barry K.W."/>
            <person name="Cichocki N."/>
            <person name="Veneault-Fourrey C."/>
            <person name="LaButti K."/>
            <person name="Lindquist E.A."/>
            <person name="Lipzen A."/>
            <person name="Lundell T."/>
            <person name="Morin E."/>
            <person name="Murat C."/>
            <person name="Sun H."/>
            <person name="Tunlid A."/>
            <person name="Henrissat B."/>
            <person name="Grigoriev I.V."/>
            <person name="Hibbett D.S."/>
            <person name="Martin F."/>
            <person name="Nordberg H.P."/>
            <person name="Cantor M.N."/>
            <person name="Hua S.X."/>
        </authorList>
    </citation>
    <scope>NUCLEOTIDE SEQUENCE [LARGE SCALE GENOMIC DNA]</scope>
    <source>
        <strain evidence="15 16">Marx 270</strain>
    </source>
</reference>
<dbReference type="GO" id="GO:0005506">
    <property type="term" value="F:iron ion binding"/>
    <property type="evidence" value="ECO:0007669"/>
    <property type="project" value="InterPro"/>
</dbReference>
<evidence type="ECO:0000256" key="6">
    <source>
        <dbReference type="ARBA" id="ARBA00022692"/>
    </source>
</evidence>
<keyword evidence="11 14" id="KW-0503">Monooxygenase</keyword>
<dbReference type="GO" id="GO:0016020">
    <property type="term" value="C:membrane"/>
    <property type="evidence" value="ECO:0007669"/>
    <property type="project" value="UniProtKB-SubCell"/>
</dbReference>
<evidence type="ECO:0000256" key="7">
    <source>
        <dbReference type="ARBA" id="ARBA00022723"/>
    </source>
</evidence>
<organism evidence="15 16">
    <name type="scientific">Pisolithus tinctorius Marx 270</name>
    <dbReference type="NCBI Taxonomy" id="870435"/>
    <lineage>
        <taxon>Eukaryota</taxon>
        <taxon>Fungi</taxon>
        <taxon>Dikarya</taxon>
        <taxon>Basidiomycota</taxon>
        <taxon>Agaricomycotina</taxon>
        <taxon>Agaricomycetes</taxon>
        <taxon>Agaricomycetidae</taxon>
        <taxon>Boletales</taxon>
        <taxon>Sclerodermatineae</taxon>
        <taxon>Pisolithaceae</taxon>
        <taxon>Pisolithus</taxon>
    </lineage>
</organism>